<keyword evidence="3" id="KW-0862">Zinc</keyword>
<evidence type="ECO:0000256" key="2">
    <source>
        <dbReference type="ARBA" id="ARBA00022771"/>
    </source>
</evidence>
<evidence type="ECO:0000256" key="5">
    <source>
        <dbReference type="SAM" id="MobiDB-lite"/>
    </source>
</evidence>
<dbReference type="GO" id="GO:0005634">
    <property type="term" value="C:nucleus"/>
    <property type="evidence" value="ECO:0007669"/>
    <property type="project" value="TreeGrafter"/>
</dbReference>
<dbReference type="Proteomes" id="UP000759131">
    <property type="component" value="Unassembled WGS sequence"/>
</dbReference>
<dbReference type="PANTHER" id="PTHR12197">
    <property type="entry name" value="HISTONE-LYSINE N-METHYLTRANSFERASE SMYD"/>
    <property type="match status" value="1"/>
</dbReference>
<dbReference type="EMBL" id="OC866035">
    <property type="protein sequence ID" value="CAD7632728.1"/>
    <property type="molecule type" value="Genomic_DNA"/>
</dbReference>
<dbReference type="PROSITE" id="PS50865">
    <property type="entry name" value="ZF_MYND_2"/>
    <property type="match status" value="2"/>
</dbReference>
<reference evidence="7" key="1">
    <citation type="submission" date="2020-11" db="EMBL/GenBank/DDBJ databases">
        <authorList>
            <person name="Tran Van P."/>
        </authorList>
    </citation>
    <scope>NUCLEOTIDE SEQUENCE</scope>
</reference>
<evidence type="ECO:0000313" key="8">
    <source>
        <dbReference type="Proteomes" id="UP000759131"/>
    </source>
</evidence>
<dbReference type="InterPro" id="IPR050869">
    <property type="entry name" value="H3K4_H4K5_MeTrfase"/>
</dbReference>
<dbReference type="AlphaFoldDB" id="A0A7R9L0E4"/>
<dbReference type="Pfam" id="PF01753">
    <property type="entry name" value="zf-MYND"/>
    <property type="match status" value="2"/>
</dbReference>
<evidence type="ECO:0000256" key="4">
    <source>
        <dbReference type="PROSITE-ProRule" id="PRU00134"/>
    </source>
</evidence>
<dbReference type="PANTHER" id="PTHR12197:SF251">
    <property type="entry name" value="EG:BACR7C10.4 PROTEIN"/>
    <property type="match status" value="1"/>
</dbReference>
<feature type="region of interest" description="Disordered" evidence="5">
    <location>
        <begin position="1"/>
        <end position="49"/>
    </location>
</feature>
<evidence type="ECO:0000313" key="7">
    <source>
        <dbReference type="EMBL" id="CAD7632728.1"/>
    </source>
</evidence>
<evidence type="ECO:0000256" key="3">
    <source>
        <dbReference type="ARBA" id="ARBA00022833"/>
    </source>
</evidence>
<feature type="compositionally biased region" description="Low complexity" evidence="5">
    <location>
        <begin position="25"/>
        <end position="37"/>
    </location>
</feature>
<organism evidence="7">
    <name type="scientific">Medioppia subpectinata</name>
    <dbReference type="NCBI Taxonomy" id="1979941"/>
    <lineage>
        <taxon>Eukaryota</taxon>
        <taxon>Metazoa</taxon>
        <taxon>Ecdysozoa</taxon>
        <taxon>Arthropoda</taxon>
        <taxon>Chelicerata</taxon>
        <taxon>Arachnida</taxon>
        <taxon>Acari</taxon>
        <taxon>Acariformes</taxon>
        <taxon>Sarcoptiformes</taxon>
        <taxon>Oribatida</taxon>
        <taxon>Brachypylina</taxon>
        <taxon>Oppioidea</taxon>
        <taxon>Oppiidae</taxon>
        <taxon>Medioppia</taxon>
    </lineage>
</organism>
<dbReference type="EMBL" id="CAJPIZ010011460">
    <property type="protein sequence ID" value="CAG2113158.1"/>
    <property type="molecule type" value="Genomic_DNA"/>
</dbReference>
<evidence type="ECO:0000256" key="1">
    <source>
        <dbReference type="ARBA" id="ARBA00022723"/>
    </source>
</evidence>
<name>A0A7R9L0E4_9ACAR</name>
<feature type="non-terminal residue" evidence="7">
    <location>
        <position position="499"/>
    </location>
</feature>
<dbReference type="SUPFAM" id="SSF144232">
    <property type="entry name" value="HIT/MYND zinc finger-like"/>
    <property type="match status" value="2"/>
</dbReference>
<feature type="domain" description="MYND-type" evidence="6">
    <location>
        <begin position="140"/>
        <end position="178"/>
    </location>
</feature>
<dbReference type="InterPro" id="IPR002893">
    <property type="entry name" value="Znf_MYND"/>
</dbReference>
<proteinExistence type="predicted"/>
<keyword evidence="8" id="KW-1185">Reference proteome</keyword>
<accession>A0A7R9L0E4</accession>
<dbReference type="GO" id="GO:0008270">
    <property type="term" value="F:zinc ion binding"/>
    <property type="evidence" value="ECO:0007669"/>
    <property type="project" value="UniProtKB-KW"/>
</dbReference>
<dbReference type="OrthoDB" id="265717at2759"/>
<evidence type="ECO:0000259" key="6">
    <source>
        <dbReference type="PROSITE" id="PS50865"/>
    </source>
</evidence>
<dbReference type="Gene3D" id="6.10.140.2220">
    <property type="match status" value="2"/>
</dbReference>
<keyword evidence="1" id="KW-0479">Metal-binding</keyword>
<feature type="non-terminal residue" evidence="7">
    <location>
        <position position="1"/>
    </location>
</feature>
<gene>
    <name evidence="7" type="ORF">OSB1V03_LOCUS13130</name>
</gene>
<keyword evidence="2 4" id="KW-0863">Zinc-finger</keyword>
<sequence length="499" mass="57479">RQIPGPKCSGPVDAIPEPNGLKYGPQSPTPSAAQQQQHWQHNRHCVSQHTSAGNTIATSAHTFEPLIHRSVHKLRHTIRTNHSYNKFIASNTRHRHTIGSNHHISEMSSKLLKPLPLVDVITEDMPIIHMLYGQYKDEYCDNCVKRLDQLKRCSKCLHMYYCSKECQRNDWKYYKNECKLYGQKCHQNCQTVITDGCDHSRYERRPHHHLYGQHMSAGDVITQDMPIIHVLNVKFKDKYCDNCVQKSDQLKRYTKCLHMYYSGKECQKNDWKYHMNECSLYSDGHELSRKLMSNNWLRLWLRLYVSVQNIPNFVTKNLRDIKVNVNEKREHLWEICNLFIQLGVKYDFQEVVHWLAFVATVPAFQLKSHLKIGCIGRGLYMRDTTLRHSCQPNSAFIYNSRDQSINCETLFGQLFHTISPLLPTQYSTRAPGIGSPTGAQHLGAGNAIAKRGHHMSAGHLIANWSSTQCWPGIHTPCAIKQFIKTAGKGFTTPSPANFL</sequence>
<protein>
    <recommendedName>
        <fullName evidence="6">MYND-type domain-containing protein</fullName>
    </recommendedName>
</protein>
<feature type="domain" description="MYND-type" evidence="6">
    <location>
        <begin position="240"/>
        <end position="278"/>
    </location>
</feature>